<evidence type="ECO:0000313" key="3">
    <source>
        <dbReference type="Proteomes" id="UP000326354"/>
    </source>
</evidence>
<accession>A0A5S9F222</accession>
<keyword evidence="3" id="KW-1185">Reference proteome</keyword>
<dbReference type="EMBL" id="AP019860">
    <property type="protein sequence ID" value="BBM83166.1"/>
    <property type="molecule type" value="Genomic_DNA"/>
</dbReference>
<evidence type="ECO:0000259" key="1">
    <source>
        <dbReference type="SMART" id="SM00873"/>
    </source>
</evidence>
<organism evidence="2 3">
    <name type="scientific">Uabimicrobium amorphum</name>
    <dbReference type="NCBI Taxonomy" id="2596890"/>
    <lineage>
        <taxon>Bacteria</taxon>
        <taxon>Pseudomonadati</taxon>
        <taxon>Planctomycetota</taxon>
        <taxon>Candidatus Uabimicrobiia</taxon>
        <taxon>Candidatus Uabimicrobiales</taxon>
        <taxon>Candidatus Uabimicrobiaceae</taxon>
        <taxon>Candidatus Uabimicrobium</taxon>
    </lineage>
</organism>
<dbReference type="SMART" id="SM00873">
    <property type="entry name" value="B3_4"/>
    <property type="match status" value="1"/>
</dbReference>
<dbReference type="InterPro" id="IPR020825">
    <property type="entry name" value="Phe-tRNA_synthase-like_B3/B4"/>
</dbReference>
<protein>
    <recommendedName>
        <fullName evidence="1">B3/B4 tRNA-binding domain-containing protein</fullName>
    </recommendedName>
</protein>
<gene>
    <name evidence="2" type="ORF">UABAM_01517</name>
</gene>
<dbReference type="Proteomes" id="UP000326354">
    <property type="component" value="Chromosome"/>
</dbReference>
<dbReference type="GO" id="GO:0004826">
    <property type="term" value="F:phenylalanine-tRNA ligase activity"/>
    <property type="evidence" value="ECO:0007669"/>
    <property type="project" value="InterPro"/>
</dbReference>
<dbReference type="Gene3D" id="3.50.40.10">
    <property type="entry name" value="Phenylalanyl-trna Synthetase, Chain B, domain 3"/>
    <property type="match status" value="1"/>
</dbReference>
<proteinExistence type="predicted"/>
<sequence>MSLSIEKKLEDIFLGGVAVKNVKIDQSVDELEKQLAILLQKRKEPLSEEEEHVRQSVRKMLRRGVYRPTGRSKPASEYLIRAALNDKFPRINIAVDTINYLSLKYLVPISLWDTDLAASEQYIFRLGTEDERYIFNSADQEIKLHDLITGFCMRDGKEQAMVNPVKDSLATKTTPESQNVAMVIYYPFADDGILAQMLEEFRGIMQNVGEVLPGVIC</sequence>
<feature type="domain" description="B3/B4 tRNA-binding" evidence="1">
    <location>
        <begin position="56"/>
        <end position="210"/>
    </location>
</feature>
<name>A0A5S9F222_UABAM</name>
<dbReference type="InterPro" id="IPR005146">
    <property type="entry name" value="B3/B4_tRNA-bd"/>
</dbReference>
<dbReference type="OrthoDB" id="276580at2"/>
<dbReference type="AlphaFoldDB" id="A0A5S9F222"/>
<dbReference type="PANTHER" id="PTHR39209">
    <property type="match status" value="1"/>
</dbReference>
<reference evidence="2 3" key="1">
    <citation type="submission" date="2019-08" db="EMBL/GenBank/DDBJ databases">
        <title>Complete genome sequence of Candidatus Uab amorphum.</title>
        <authorList>
            <person name="Shiratori T."/>
            <person name="Suzuki S."/>
            <person name="Kakizawa Y."/>
            <person name="Ishida K."/>
        </authorList>
    </citation>
    <scope>NUCLEOTIDE SEQUENCE [LARGE SCALE GENOMIC DNA]</scope>
    <source>
        <strain evidence="2 3">SRT547</strain>
    </source>
</reference>
<dbReference type="GO" id="GO:0003723">
    <property type="term" value="F:RNA binding"/>
    <property type="evidence" value="ECO:0007669"/>
    <property type="project" value="InterPro"/>
</dbReference>
<dbReference type="Pfam" id="PF03483">
    <property type="entry name" value="B3_4"/>
    <property type="match status" value="1"/>
</dbReference>
<dbReference type="KEGG" id="uam:UABAM_01517"/>
<evidence type="ECO:0000313" key="2">
    <source>
        <dbReference type="EMBL" id="BBM83166.1"/>
    </source>
</evidence>
<dbReference type="RefSeq" id="WP_151967379.1">
    <property type="nucleotide sequence ID" value="NZ_AP019860.1"/>
</dbReference>
<dbReference type="PANTHER" id="PTHR39209:SF2">
    <property type="entry name" value="CYTOPLASMIC PROTEIN"/>
    <property type="match status" value="1"/>
</dbReference>
<dbReference type="SUPFAM" id="SSF56037">
    <property type="entry name" value="PheT/TilS domain"/>
    <property type="match status" value="1"/>
</dbReference>